<comment type="caution">
    <text evidence="9">The sequence shown here is derived from an EMBL/GenBank/DDBJ whole genome shotgun (WGS) entry which is preliminary data.</text>
</comment>
<feature type="transmembrane region" description="Helical" evidence="8">
    <location>
        <begin position="60"/>
        <end position="80"/>
    </location>
</feature>
<proteinExistence type="inferred from homology"/>
<evidence type="ECO:0000256" key="2">
    <source>
        <dbReference type="ARBA" id="ARBA00007935"/>
    </source>
</evidence>
<dbReference type="PANTHER" id="PTHR30472">
    <property type="entry name" value="FERRIC ENTEROBACTIN TRANSPORT SYSTEM PERMEASE PROTEIN"/>
    <property type="match status" value="1"/>
</dbReference>
<reference evidence="9 10" key="1">
    <citation type="submission" date="2022-08" db="EMBL/GenBank/DDBJ databases">
        <title>Paenibacillus endoradicis sp. nov., Paenibacillus radicibacter sp. nov and Paenibacillus pararadicis sp. nov., three cold-adapted plant growth-promoting bacteria isolated from root of Larix gmelinii in Great Khingan.</title>
        <authorList>
            <person name="Xue H."/>
        </authorList>
    </citation>
    <scope>NUCLEOTIDE SEQUENCE [LARGE SCALE GENOMIC DNA]</scope>
    <source>
        <strain evidence="9 10">N5-1-1-5</strain>
    </source>
</reference>
<dbReference type="InterPro" id="IPR037294">
    <property type="entry name" value="ABC_BtuC-like"/>
</dbReference>
<comment type="subcellular location">
    <subcellularLocation>
        <location evidence="1">Cell membrane</location>
        <topology evidence="1">Multi-pass membrane protein</topology>
    </subcellularLocation>
</comment>
<evidence type="ECO:0000256" key="4">
    <source>
        <dbReference type="ARBA" id="ARBA00022475"/>
    </source>
</evidence>
<dbReference type="RefSeq" id="WP_258214206.1">
    <property type="nucleotide sequence ID" value="NZ_JANQBD010000010.1"/>
</dbReference>
<name>A0ABT1YHF3_9BACL</name>
<evidence type="ECO:0000256" key="7">
    <source>
        <dbReference type="ARBA" id="ARBA00023136"/>
    </source>
</evidence>
<feature type="transmembrane region" description="Helical" evidence="8">
    <location>
        <begin position="308"/>
        <end position="326"/>
    </location>
</feature>
<feature type="transmembrane region" description="Helical" evidence="8">
    <location>
        <begin position="195"/>
        <end position="213"/>
    </location>
</feature>
<evidence type="ECO:0000313" key="9">
    <source>
        <dbReference type="EMBL" id="MCR8632626.1"/>
    </source>
</evidence>
<evidence type="ECO:0000313" key="10">
    <source>
        <dbReference type="Proteomes" id="UP001300012"/>
    </source>
</evidence>
<keyword evidence="3" id="KW-0813">Transport</keyword>
<accession>A0ABT1YHF3</accession>
<dbReference type="Proteomes" id="UP001300012">
    <property type="component" value="Unassembled WGS sequence"/>
</dbReference>
<protein>
    <submittedName>
        <fullName evidence="9">Iron ABC transporter permease</fullName>
    </submittedName>
</protein>
<dbReference type="EMBL" id="JANQBD010000010">
    <property type="protein sequence ID" value="MCR8632626.1"/>
    <property type="molecule type" value="Genomic_DNA"/>
</dbReference>
<gene>
    <name evidence="9" type="ORF">NV381_15585</name>
</gene>
<feature type="transmembrane region" description="Helical" evidence="8">
    <location>
        <begin position="280"/>
        <end position="302"/>
    </location>
</feature>
<keyword evidence="10" id="KW-1185">Reference proteome</keyword>
<dbReference type="CDD" id="cd06550">
    <property type="entry name" value="TM_ABC_iron-siderophores_like"/>
    <property type="match status" value="1"/>
</dbReference>
<feature type="transmembrane region" description="Helical" evidence="8">
    <location>
        <begin position="150"/>
        <end position="171"/>
    </location>
</feature>
<dbReference type="Pfam" id="PF01032">
    <property type="entry name" value="FecCD"/>
    <property type="match status" value="1"/>
</dbReference>
<keyword evidence="6 8" id="KW-1133">Transmembrane helix</keyword>
<dbReference type="InterPro" id="IPR000522">
    <property type="entry name" value="ABC_transptr_permease_BtuC"/>
</dbReference>
<evidence type="ECO:0000256" key="3">
    <source>
        <dbReference type="ARBA" id="ARBA00022448"/>
    </source>
</evidence>
<dbReference type="SUPFAM" id="SSF81345">
    <property type="entry name" value="ABC transporter involved in vitamin B12 uptake, BtuC"/>
    <property type="match status" value="1"/>
</dbReference>
<feature type="transmembrane region" description="Helical" evidence="8">
    <location>
        <begin position="92"/>
        <end position="112"/>
    </location>
</feature>
<keyword evidence="4" id="KW-1003">Cell membrane</keyword>
<feature type="transmembrane region" description="Helical" evidence="8">
    <location>
        <begin position="118"/>
        <end position="138"/>
    </location>
</feature>
<keyword evidence="5 8" id="KW-0812">Transmembrane</keyword>
<evidence type="ECO:0000256" key="1">
    <source>
        <dbReference type="ARBA" id="ARBA00004651"/>
    </source>
</evidence>
<keyword evidence="7 8" id="KW-0472">Membrane</keyword>
<organism evidence="9 10">
    <name type="scientific">Paenibacillus radicis</name>
    <name type="common">ex Xue et al. 2023</name>
    <dbReference type="NCBI Taxonomy" id="2972489"/>
    <lineage>
        <taxon>Bacteria</taxon>
        <taxon>Bacillati</taxon>
        <taxon>Bacillota</taxon>
        <taxon>Bacilli</taxon>
        <taxon>Bacillales</taxon>
        <taxon>Paenibacillaceae</taxon>
        <taxon>Paenibacillus</taxon>
    </lineage>
</organism>
<comment type="similarity">
    <text evidence="2">Belongs to the binding-protein-dependent transport system permease family. FecCD subfamily.</text>
</comment>
<evidence type="ECO:0000256" key="8">
    <source>
        <dbReference type="SAM" id="Phobius"/>
    </source>
</evidence>
<sequence>MKTNLGKAAGLLAGILLLVLCMISSILFGAANYDLHTAWISVFHYDEAISEQIIIRTTRVPRACIAAAIGASLAIAGALMQTLTRNPLASPSVLGVNAGATFLVVVAATALSVSSMQVLMWVAFLGAAAAAVIVYILGSLGRDGLTPLKIVLAGAAMTALFSSFTQGILVLNKQGLNTVLFWLTGTIAGRSPDNLLAVLPYMALAWAAAWLISRDMNLLMMGEDAAKGLGQKTIFVKVAAGIIVIVLAGGSVSVAGPIGFIGIVIPHISRFIVGIDHRWVIPYCAVLGAILLILADIGARFIMIPEEMPVGVMTAIIGAPFFIYIARRGLVKS</sequence>
<dbReference type="PANTHER" id="PTHR30472:SF65">
    <property type="entry name" value="SIDEROPHORE TRANSPORT SYSTEM PERMEASE PROTEIN YFIZ-RELATED"/>
    <property type="match status" value="1"/>
</dbReference>
<dbReference type="Gene3D" id="1.10.3470.10">
    <property type="entry name" value="ABC transporter involved in vitamin B12 uptake, BtuC"/>
    <property type="match status" value="1"/>
</dbReference>
<evidence type="ECO:0000256" key="6">
    <source>
        <dbReference type="ARBA" id="ARBA00022989"/>
    </source>
</evidence>
<evidence type="ECO:0000256" key="5">
    <source>
        <dbReference type="ARBA" id="ARBA00022692"/>
    </source>
</evidence>